<comment type="caution">
    <text evidence="9">The sequence shown here is derived from an EMBL/GenBank/DDBJ whole genome shotgun (WGS) entry which is preliminary data.</text>
</comment>
<feature type="transmembrane region" description="Helical" evidence="8">
    <location>
        <begin position="301"/>
        <end position="321"/>
    </location>
</feature>
<keyword evidence="5 8" id="KW-0812">Transmembrane</keyword>
<feature type="transmembrane region" description="Helical" evidence="8">
    <location>
        <begin position="219"/>
        <end position="240"/>
    </location>
</feature>
<dbReference type="InterPro" id="IPR004761">
    <property type="entry name" value="Spore_GerAB"/>
</dbReference>
<dbReference type="PANTHER" id="PTHR34975">
    <property type="entry name" value="SPORE GERMINATION PROTEIN A2"/>
    <property type="match status" value="1"/>
</dbReference>
<keyword evidence="3" id="KW-0813">Transport</keyword>
<gene>
    <name evidence="9" type="ORF">ACFPOF_11890</name>
</gene>
<dbReference type="Pfam" id="PF03845">
    <property type="entry name" value="Spore_permease"/>
    <property type="match status" value="1"/>
</dbReference>
<dbReference type="RefSeq" id="WP_378132777.1">
    <property type="nucleotide sequence ID" value="NZ_JBHSMI010000023.1"/>
</dbReference>
<evidence type="ECO:0000256" key="4">
    <source>
        <dbReference type="ARBA" id="ARBA00022544"/>
    </source>
</evidence>
<evidence type="ECO:0000256" key="3">
    <source>
        <dbReference type="ARBA" id="ARBA00022448"/>
    </source>
</evidence>
<evidence type="ECO:0000256" key="2">
    <source>
        <dbReference type="ARBA" id="ARBA00007998"/>
    </source>
</evidence>
<dbReference type="NCBIfam" id="TIGR00912">
    <property type="entry name" value="2A0309"/>
    <property type="match status" value="1"/>
</dbReference>
<feature type="transmembrane region" description="Helical" evidence="8">
    <location>
        <begin position="86"/>
        <end position="106"/>
    </location>
</feature>
<comment type="similarity">
    <text evidence="2">Belongs to the amino acid-polyamine-organocation (APC) superfamily. Spore germination protein (SGP) (TC 2.A.3.9) family.</text>
</comment>
<proteinExistence type="inferred from homology"/>
<evidence type="ECO:0000256" key="1">
    <source>
        <dbReference type="ARBA" id="ARBA00004141"/>
    </source>
</evidence>
<accession>A0ABW0HSA5</accession>
<evidence type="ECO:0000313" key="10">
    <source>
        <dbReference type="Proteomes" id="UP001596113"/>
    </source>
</evidence>
<evidence type="ECO:0000256" key="5">
    <source>
        <dbReference type="ARBA" id="ARBA00022692"/>
    </source>
</evidence>
<evidence type="ECO:0000256" key="7">
    <source>
        <dbReference type="ARBA" id="ARBA00023136"/>
    </source>
</evidence>
<evidence type="ECO:0000256" key="8">
    <source>
        <dbReference type="SAM" id="Phobius"/>
    </source>
</evidence>
<feature type="transmembrane region" description="Helical" evidence="8">
    <location>
        <begin position="190"/>
        <end position="207"/>
    </location>
</feature>
<protein>
    <submittedName>
        <fullName evidence="9">GerAB/ArcD/ProY family transporter</fullName>
    </submittedName>
</protein>
<feature type="transmembrane region" description="Helical" evidence="8">
    <location>
        <begin position="41"/>
        <end position="60"/>
    </location>
</feature>
<dbReference type="EMBL" id="JBHSMI010000023">
    <property type="protein sequence ID" value="MFC5403433.1"/>
    <property type="molecule type" value="Genomic_DNA"/>
</dbReference>
<dbReference type="PANTHER" id="PTHR34975:SF2">
    <property type="entry name" value="SPORE GERMINATION PROTEIN A2"/>
    <property type="match status" value="1"/>
</dbReference>
<sequence>MIAAKEKITPGQFMILVIQAQIGISVLFLPSSVETIARNDAWICVLLAGLATTVILGVMWKLASRFPAANFLEYLPLLLGKIPGKIAHLCFICMFILNSGQIMVLFADVTRDWIFSETPRWVILGLMLATAGYLARENVRTIARFCVMTFGLVFVLIFIAAYAFKNAELLYILPMARSGLPNLAHGTLKASYSLYGFELVLFCFPYVQGSRKDVLKALFSANTFSTAMYTFLVFICLVVFSPEELKIIPQPVLYMVKALSLTIIERADLYFLSFWAIIIFSTVAIYLYMSAKSVSTLFGKKGHRGTIPIVALLILVIAEFPHNQDAINRLQNIVYVFAGVSFVFLPLLMLFLSYVRGIKGKEQTDA</sequence>
<feature type="transmembrane region" description="Helical" evidence="8">
    <location>
        <begin position="142"/>
        <end position="164"/>
    </location>
</feature>
<keyword evidence="7 8" id="KW-0472">Membrane</keyword>
<dbReference type="Proteomes" id="UP001596113">
    <property type="component" value="Unassembled WGS sequence"/>
</dbReference>
<name>A0ABW0HSA5_9BACL</name>
<organism evidence="9 10">
    <name type="scientific">Cohnella soli</name>
    <dbReference type="NCBI Taxonomy" id="425005"/>
    <lineage>
        <taxon>Bacteria</taxon>
        <taxon>Bacillati</taxon>
        <taxon>Bacillota</taxon>
        <taxon>Bacilli</taxon>
        <taxon>Bacillales</taxon>
        <taxon>Paenibacillaceae</taxon>
        <taxon>Cohnella</taxon>
    </lineage>
</organism>
<evidence type="ECO:0000313" key="9">
    <source>
        <dbReference type="EMBL" id="MFC5403433.1"/>
    </source>
</evidence>
<reference evidence="10" key="1">
    <citation type="journal article" date="2019" name="Int. J. Syst. Evol. Microbiol.">
        <title>The Global Catalogue of Microorganisms (GCM) 10K type strain sequencing project: providing services to taxonomists for standard genome sequencing and annotation.</title>
        <authorList>
            <consortium name="The Broad Institute Genomics Platform"/>
            <consortium name="The Broad Institute Genome Sequencing Center for Infectious Disease"/>
            <person name="Wu L."/>
            <person name="Ma J."/>
        </authorList>
    </citation>
    <scope>NUCLEOTIDE SEQUENCE [LARGE SCALE GENOMIC DNA]</scope>
    <source>
        <strain evidence="10">CGMCC 1.18575</strain>
    </source>
</reference>
<feature type="transmembrane region" description="Helical" evidence="8">
    <location>
        <begin position="269"/>
        <end position="289"/>
    </location>
</feature>
<keyword evidence="4" id="KW-0309">Germination</keyword>
<comment type="subcellular location">
    <subcellularLocation>
        <location evidence="1">Membrane</location>
        <topology evidence="1">Multi-pass membrane protein</topology>
    </subcellularLocation>
</comment>
<feature type="transmembrane region" description="Helical" evidence="8">
    <location>
        <begin position="12"/>
        <end position="29"/>
    </location>
</feature>
<feature type="transmembrane region" description="Helical" evidence="8">
    <location>
        <begin position="333"/>
        <end position="355"/>
    </location>
</feature>
<dbReference type="Gene3D" id="1.20.1740.10">
    <property type="entry name" value="Amino acid/polyamine transporter I"/>
    <property type="match status" value="1"/>
</dbReference>
<feature type="transmembrane region" description="Helical" evidence="8">
    <location>
        <begin position="118"/>
        <end position="135"/>
    </location>
</feature>
<evidence type="ECO:0000256" key="6">
    <source>
        <dbReference type="ARBA" id="ARBA00022989"/>
    </source>
</evidence>
<keyword evidence="10" id="KW-1185">Reference proteome</keyword>
<keyword evidence="6 8" id="KW-1133">Transmembrane helix</keyword>